<gene>
    <name evidence="1" type="ORF">MKY91_01865</name>
</gene>
<name>A0ABU9VDF0_9BACI</name>
<proteinExistence type="predicted"/>
<dbReference type="EMBL" id="JBCITK010000001">
    <property type="protein sequence ID" value="MEN0641905.1"/>
    <property type="molecule type" value="Genomic_DNA"/>
</dbReference>
<dbReference type="Proteomes" id="UP001418796">
    <property type="component" value="Unassembled WGS sequence"/>
</dbReference>
<reference evidence="1 2" key="1">
    <citation type="submission" date="2024-03" db="EMBL/GenBank/DDBJ databases">
        <title>Bacilli Hybrid Assemblies.</title>
        <authorList>
            <person name="Kovac J."/>
        </authorList>
    </citation>
    <scope>NUCLEOTIDE SEQUENCE [LARGE SCALE GENOMIC DNA]</scope>
    <source>
        <strain evidence="1 2">FSL R7-0666</strain>
    </source>
</reference>
<comment type="caution">
    <text evidence="1">The sequence shown here is derived from an EMBL/GenBank/DDBJ whole genome shotgun (WGS) entry which is preliminary data.</text>
</comment>
<evidence type="ECO:0000313" key="1">
    <source>
        <dbReference type="EMBL" id="MEN0641905.1"/>
    </source>
</evidence>
<organism evidence="1 2">
    <name type="scientific">Alkalicoccobacillus gibsonii</name>
    <dbReference type="NCBI Taxonomy" id="79881"/>
    <lineage>
        <taxon>Bacteria</taxon>
        <taxon>Bacillati</taxon>
        <taxon>Bacillota</taxon>
        <taxon>Bacilli</taxon>
        <taxon>Bacillales</taxon>
        <taxon>Bacillaceae</taxon>
        <taxon>Alkalicoccobacillus</taxon>
    </lineage>
</organism>
<sequence>MWLLIIIMLAYAPMFMTINKRLRTLEKEIEDIKNIQQQNHTKP</sequence>
<evidence type="ECO:0000313" key="2">
    <source>
        <dbReference type="Proteomes" id="UP001418796"/>
    </source>
</evidence>
<evidence type="ECO:0008006" key="3">
    <source>
        <dbReference type="Google" id="ProtNLM"/>
    </source>
</evidence>
<keyword evidence="2" id="KW-1185">Reference proteome</keyword>
<dbReference type="RefSeq" id="WP_343129077.1">
    <property type="nucleotide sequence ID" value="NZ_JBCITK010000001.1"/>
</dbReference>
<accession>A0ABU9VDF0</accession>
<protein>
    <recommendedName>
        <fullName evidence="3">YvrJ family protein</fullName>
    </recommendedName>
</protein>